<feature type="region of interest" description="Disordered" evidence="4">
    <location>
        <begin position="389"/>
        <end position="429"/>
    </location>
</feature>
<feature type="domain" description="Glycosyl transferase family 1" evidence="5">
    <location>
        <begin position="200"/>
        <end position="355"/>
    </location>
</feature>
<evidence type="ECO:0000256" key="2">
    <source>
        <dbReference type="ARBA" id="ARBA00022676"/>
    </source>
</evidence>
<evidence type="ECO:0000313" key="7">
    <source>
        <dbReference type="EMBL" id="KAB1650549.1"/>
    </source>
</evidence>
<dbReference type="InterPro" id="IPR001296">
    <property type="entry name" value="Glyco_trans_1"/>
</dbReference>
<dbReference type="PANTHER" id="PTHR45947">
    <property type="entry name" value="SULFOQUINOVOSYL TRANSFERASE SQD2"/>
    <property type="match status" value="1"/>
</dbReference>
<dbReference type="EMBL" id="WBJY01000001">
    <property type="protein sequence ID" value="KAB1650549.1"/>
    <property type="molecule type" value="Genomic_DNA"/>
</dbReference>
<protein>
    <recommendedName>
        <fullName evidence="1">D-inositol 3-phosphate glycosyltransferase</fullName>
    </recommendedName>
</protein>
<proteinExistence type="predicted"/>
<dbReference type="OrthoDB" id="9802525at2"/>
<evidence type="ECO:0000259" key="6">
    <source>
        <dbReference type="Pfam" id="PF13439"/>
    </source>
</evidence>
<dbReference type="Gene3D" id="3.40.50.2000">
    <property type="entry name" value="Glycogen Phosphorylase B"/>
    <property type="match status" value="2"/>
</dbReference>
<evidence type="ECO:0000256" key="4">
    <source>
        <dbReference type="SAM" id="MobiDB-lite"/>
    </source>
</evidence>
<dbReference type="AlphaFoldDB" id="A0A6H9WHV4"/>
<reference evidence="7 8" key="1">
    <citation type="submission" date="2019-09" db="EMBL/GenBank/DDBJ databases">
        <title>Phylogeny of genus Pseudoclavibacter and closely related genus.</title>
        <authorList>
            <person name="Li Y."/>
        </authorList>
    </citation>
    <scope>NUCLEOTIDE SEQUENCE [LARGE SCALE GENOMIC DNA]</scope>
    <source>
        <strain evidence="7 8">EGI 60007</strain>
    </source>
</reference>
<accession>A0A6H9WHV4</accession>
<dbReference type="InterPro" id="IPR028098">
    <property type="entry name" value="Glyco_trans_4-like_N"/>
</dbReference>
<feature type="compositionally biased region" description="Basic and acidic residues" evidence="4">
    <location>
        <begin position="420"/>
        <end position="429"/>
    </location>
</feature>
<name>A0A6H9WHV4_9MICO</name>
<sequence length="429" mass="47261">MLPADTFSPNVNGAAKFTENLAMGMKARGHDVHVVAPAASRRHGRFTETYGDEPITVHRVRSYRWFKHDWLRFVVPWRARAHARRILDEVQPDVVHFQSAVILGRAFSIEAKRRGIRVIATNHLMVENVIEHSGIPKFLQPTAASIWWRDASATLRRAAAVTTPTRRAADFLEANGGVNDVLAISCGLRTSDYTAQFGEKPERRILFLGRVTGEKQIDVLLEAFRRLPTDLNAKLDIVGGGDLLHALQRLSAKLGIDDRVTFHGLATDAEVRRMLTDATVFAMPSIAELQSIATMEAMASGLPVVAANAMALPHLVHHGQNGFLFEPGDAGDLARRLEWVLRAPAAERDRLGREGLRLVQVHDIDRTFDLFERLYLGESIADVAADSVNEQDHSLDGAPRTGTITLPETSRPPADLPSAEGRRGDGAEA</sequence>
<comment type="caution">
    <text evidence="7">The sequence shown here is derived from an EMBL/GenBank/DDBJ whole genome shotgun (WGS) entry which is preliminary data.</text>
</comment>
<evidence type="ECO:0000313" key="8">
    <source>
        <dbReference type="Proteomes" id="UP000431744"/>
    </source>
</evidence>
<dbReference type="Pfam" id="PF00534">
    <property type="entry name" value="Glycos_transf_1"/>
    <property type="match status" value="1"/>
</dbReference>
<evidence type="ECO:0000256" key="3">
    <source>
        <dbReference type="ARBA" id="ARBA00022679"/>
    </source>
</evidence>
<keyword evidence="3 7" id="KW-0808">Transferase</keyword>
<dbReference type="InterPro" id="IPR050194">
    <property type="entry name" value="Glycosyltransferase_grp1"/>
</dbReference>
<gene>
    <name evidence="7" type="ORF">F8O04_07055</name>
</gene>
<dbReference type="GO" id="GO:0016757">
    <property type="term" value="F:glycosyltransferase activity"/>
    <property type="evidence" value="ECO:0007669"/>
    <property type="project" value="UniProtKB-KW"/>
</dbReference>
<dbReference type="Proteomes" id="UP000431744">
    <property type="component" value="Unassembled WGS sequence"/>
</dbReference>
<keyword evidence="2" id="KW-0328">Glycosyltransferase</keyword>
<dbReference type="GO" id="GO:1901137">
    <property type="term" value="P:carbohydrate derivative biosynthetic process"/>
    <property type="evidence" value="ECO:0007669"/>
    <property type="project" value="UniProtKB-ARBA"/>
</dbReference>
<evidence type="ECO:0000256" key="1">
    <source>
        <dbReference type="ARBA" id="ARBA00021292"/>
    </source>
</evidence>
<dbReference type="Pfam" id="PF13439">
    <property type="entry name" value="Glyco_transf_4"/>
    <property type="match status" value="1"/>
</dbReference>
<dbReference type="PANTHER" id="PTHR45947:SF3">
    <property type="entry name" value="SULFOQUINOVOSYL TRANSFERASE SQD2"/>
    <property type="match status" value="1"/>
</dbReference>
<keyword evidence="8" id="KW-1185">Reference proteome</keyword>
<dbReference type="SUPFAM" id="SSF53756">
    <property type="entry name" value="UDP-Glycosyltransferase/glycogen phosphorylase"/>
    <property type="match status" value="1"/>
</dbReference>
<feature type="domain" description="Glycosyltransferase subfamily 4-like N-terminal" evidence="6">
    <location>
        <begin position="11"/>
        <end position="189"/>
    </location>
</feature>
<organism evidence="7 8">
    <name type="scientific">Pseudoclavibacter endophyticus</name>
    <dbReference type="NCBI Taxonomy" id="1778590"/>
    <lineage>
        <taxon>Bacteria</taxon>
        <taxon>Bacillati</taxon>
        <taxon>Actinomycetota</taxon>
        <taxon>Actinomycetes</taxon>
        <taxon>Micrococcales</taxon>
        <taxon>Microbacteriaceae</taxon>
        <taxon>Pseudoclavibacter</taxon>
    </lineage>
</organism>
<evidence type="ECO:0000259" key="5">
    <source>
        <dbReference type="Pfam" id="PF00534"/>
    </source>
</evidence>